<dbReference type="SUPFAM" id="SSF53474">
    <property type="entry name" value="alpha/beta-Hydrolases"/>
    <property type="match status" value="1"/>
</dbReference>
<evidence type="ECO:0000259" key="3">
    <source>
        <dbReference type="Pfam" id="PF20434"/>
    </source>
</evidence>
<feature type="domain" description="BD-FAE-like" evidence="3">
    <location>
        <begin position="48"/>
        <end position="243"/>
    </location>
</feature>
<protein>
    <submittedName>
        <fullName evidence="4">Alpha/beta hydrolase</fullName>
    </submittedName>
</protein>
<keyword evidence="1 4" id="KW-0378">Hydrolase</keyword>
<dbReference type="OrthoDB" id="9794725at2"/>
<feature type="signal peptide" evidence="2">
    <location>
        <begin position="1"/>
        <end position="21"/>
    </location>
</feature>
<organism evidence="4 5">
    <name type="scientific">Arachidicoccus soli</name>
    <dbReference type="NCBI Taxonomy" id="2341117"/>
    <lineage>
        <taxon>Bacteria</taxon>
        <taxon>Pseudomonadati</taxon>
        <taxon>Bacteroidota</taxon>
        <taxon>Chitinophagia</taxon>
        <taxon>Chitinophagales</taxon>
        <taxon>Chitinophagaceae</taxon>
        <taxon>Arachidicoccus</taxon>
    </lineage>
</organism>
<keyword evidence="2" id="KW-0732">Signal</keyword>
<dbReference type="AlphaFoldDB" id="A0A386HPT6"/>
<evidence type="ECO:0000313" key="5">
    <source>
        <dbReference type="Proteomes" id="UP000266118"/>
    </source>
</evidence>
<dbReference type="InterPro" id="IPR049492">
    <property type="entry name" value="BD-FAE-like_dom"/>
</dbReference>
<dbReference type="PANTHER" id="PTHR48081">
    <property type="entry name" value="AB HYDROLASE SUPERFAMILY PROTEIN C4A8.06C"/>
    <property type="match status" value="1"/>
</dbReference>
<reference evidence="4 5" key="1">
    <citation type="submission" date="2018-09" db="EMBL/GenBank/DDBJ databases">
        <title>Arachidicoccus sp. nov., a bacterium isolated from soil.</title>
        <authorList>
            <person name="Weon H.-Y."/>
            <person name="Kwon S.-W."/>
            <person name="Lee S.A."/>
        </authorList>
    </citation>
    <scope>NUCLEOTIDE SEQUENCE [LARGE SCALE GENOMIC DNA]</scope>
    <source>
        <strain evidence="4 5">KIS59-12</strain>
    </source>
</reference>
<evidence type="ECO:0000256" key="1">
    <source>
        <dbReference type="ARBA" id="ARBA00022801"/>
    </source>
</evidence>
<sequence length="290" mass="32424">MKQKNILCIALILCSIQWALAQRVIPLYPNGAILYAKNGTEIPRLTYYAPEHKKTNIVVIVCSGGSYAGRANNVEGIPACKKLNEAGITAFLLDYRLPNADKMFHKDIVPLTDAQQAILFIREHAKEFKINPDKLGIMGFSAGGHLVTTVETHFNQTALKNEKHISLRPDFVVATYPVVSFADSLTHLQSRNNLIGPNITPEKIKDFSNELQVTDDTPPTFITAAIDDDIVKVENSLYLEAALQQHNVPVRMFLYAKGGHGFGVQNKTAKLQWIDPCLKWILSENWKKKK</sequence>
<gene>
    <name evidence="4" type="ORF">D6B99_07780</name>
</gene>
<dbReference type="InterPro" id="IPR050300">
    <property type="entry name" value="GDXG_lipolytic_enzyme"/>
</dbReference>
<dbReference type="Gene3D" id="3.40.50.1820">
    <property type="entry name" value="alpha/beta hydrolase"/>
    <property type="match status" value="1"/>
</dbReference>
<dbReference type="InterPro" id="IPR029058">
    <property type="entry name" value="AB_hydrolase_fold"/>
</dbReference>
<proteinExistence type="predicted"/>
<dbReference type="GO" id="GO:0016787">
    <property type="term" value="F:hydrolase activity"/>
    <property type="evidence" value="ECO:0007669"/>
    <property type="project" value="UniProtKB-KW"/>
</dbReference>
<evidence type="ECO:0000313" key="4">
    <source>
        <dbReference type="EMBL" id="AYD47510.1"/>
    </source>
</evidence>
<dbReference type="Proteomes" id="UP000266118">
    <property type="component" value="Chromosome"/>
</dbReference>
<dbReference type="KEGG" id="ark:D6B99_07780"/>
<evidence type="ECO:0000256" key="2">
    <source>
        <dbReference type="SAM" id="SignalP"/>
    </source>
</evidence>
<dbReference type="EMBL" id="CP032489">
    <property type="protein sequence ID" value="AYD47510.1"/>
    <property type="molecule type" value="Genomic_DNA"/>
</dbReference>
<name>A0A386HPT6_9BACT</name>
<dbReference type="PANTHER" id="PTHR48081:SF6">
    <property type="entry name" value="PEPTIDASE S9 PROLYL OLIGOPEPTIDASE CATALYTIC DOMAIN-CONTAINING PROTEIN"/>
    <property type="match status" value="1"/>
</dbReference>
<feature type="chain" id="PRO_5017415659" evidence="2">
    <location>
        <begin position="22"/>
        <end position="290"/>
    </location>
</feature>
<accession>A0A386HPT6</accession>
<keyword evidence="5" id="KW-1185">Reference proteome</keyword>
<dbReference type="Pfam" id="PF20434">
    <property type="entry name" value="BD-FAE"/>
    <property type="match status" value="1"/>
</dbReference>
<dbReference type="RefSeq" id="WP_119986712.1">
    <property type="nucleotide sequence ID" value="NZ_CP032489.1"/>
</dbReference>